<keyword evidence="1" id="KW-0732">Signal</keyword>
<name>A0ABN4VFG7_9ACTN</name>
<dbReference type="InterPro" id="IPR011024">
    <property type="entry name" value="G_crystallin-like"/>
</dbReference>
<reference evidence="2 3" key="1">
    <citation type="submission" date="2016-05" db="EMBL/GenBank/DDBJ databases">
        <authorList>
            <person name="Gu J."/>
        </authorList>
    </citation>
    <scope>NUCLEOTIDE SEQUENCE [LARGE SCALE GENOMIC DNA]</scope>
    <source>
        <strain evidence="2 3">ACCC40021</strain>
    </source>
</reference>
<dbReference type="Proteomes" id="UP000187191">
    <property type="component" value="Chromosome"/>
</dbReference>
<evidence type="ECO:0000256" key="1">
    <source>
        <dbReference type="SAM" id="SignalP"/>
    </source>
</evidence>
<protein>
    <recommendedName>
        <fullName evidence="4">Peptidase inhibitor family I36 protein</fullName>
    </recommendedName>
</protein>
<evidence type="ECO:0000313" key="2">
    <source>
        <dbReference type="EMBL" id="APY85133.1"/>
    </source>
</evidence>
<keyword evidence="3" id="KW-1185">Reference proteome</keyword>
<dbReference type="SUPFAM" id="SSF49695">
    <property type="entry name" value="gamma-Crystallin-like"/>
    <property type="match status" value="1"/>
</dbReference>
<feature type="signal peptide" evidence="1">
    <location>
        <begin position="1"/>
        <end position="21"/>
    </location>
</feature>
<gene>
    <name evidence="2" type="ORF">A7J05_04765</name>
</gene>
<dbReference type="Gene3D" id="2.60.20.10">
    <property type="entry name" value="Crystallins"/>
    <property type="match status" value="1"/>
</dbReference>
<feature type="chain" id="PRO_5047006102" description="Peptidase inhibitor family I36 protein" evidence="1">
    <location>
        <begin position="22"/>
        <end position="115"/>
    </location>
</feature>
<accession>A0ABN4VFG7</accession>
<dbReference type="EMBL" id="CP015588">
    <property type="protein sequence ID" value="APY85133.1"/>
    <property type="molecule type" value="Genomic_DNA"/>
</dbReference>
<sequence length="115" mass="12109">MCTVAAGSFSLLLAGAGSAGAAESADAVCPHSHPAPVCVYDGADFTGLLENRAVWTPQLPAAENDRISSVINDSDYTVIMFADKNYGGESIEIGPHQKWVAPAAWDNRVSSYAMY</sequence>
<evidence type="ECO:0000313" key="3">
    <source>
        <dbReference type="Proteomes" id="UP000187191"/>
    </source>
</evidence>
<dbReference type="Pfam" id="PF03995">
    <property type="entry name" value="Inhibitor_I36"/>
    <property type="match status" value="1"/>
</dbReference>
<organism evidence="2 3">
    <name type="scientific">Streptomyces alfalfae</name>
    <dbReference type="NCBI Taxonomy" id="1642299"/>
    <lineage>
        <taxon>Bacteria</taxon>
        <taxon>Bacillati</taxon>
        <taxon>Actinomycetota</taxon>
        <taxon>Actinomycetes</taxon>
        <taxon>Kitasatosporales</taxon>
        <taxon>Streptomycetaceae</taxon>
        <taxon>Streptomyces</taxon>
    </lineage>
</organism>
<evidence type="ECO:0008006" key="4">
    <source>
        <dbReference type="Google" id="ProtNLM"/>
    </source>
</evidence>
<proteinExistence type="predicted"/>